<evidence type="ECO:0000256" key="4">
    <source>
        <dbReference type="ARBA" id="ARBA00022989"/>
    </source>
</evidence>
<feature type="transmembrane region" description="Helical" evidence="7">
    <location>
        <begin position="158"/>
        <end position="177"/>
    </location>
</feature>
<dbReference type="EMBL" id="QXFK01000019">
    <property type="protein sequence ID" value="RIV76086.1"/>
    <property type="molecule type" value="Genomic_DNA"/>
</dbReference>
<evidence type="ECO:0000313" key="9">
    <source>
        <dbReference type="Proteomes" id="UP000285092"/>
    </source>
</evidence>
<feature type="transmembrane region" description="Helical" evidence="7">
    <location>
        <begin position="333"/>
        <end position="352"/>
    </location>
</feature>
<proteinExistence type="predicted"/>
<gene>
    <name evidence="8" type="ORF">D2V04_14655</name>
</gene>
<dbReference type="InterPro" id="IPR036259">
    <property type="entry name" value="MFS_trans_sf"/>
</dbReference>
<accession>A0A418NFG6</accession>
<dbReference type="OrthoDB" id="7584869at2"/>
<keyword evidence="2" id="KW-0813">Transport</keyword>
<dbReference type="GO" id="GO:0008506">
    <property type="term" value="F:sucrose:proton symporter activity"/>
    <property type="evidence" value="ECO:0007669"/>
    <property type="project" value="TreeGrafter"/>
</dbReference>
<comment type="caution">
    <text evidence="8">The sequence shown here is derived from an EMBL/GenBank/DDBJ whole genome shotgun (WGS) entry which is preliminary data.</text>
</comment>
<dbReference type="PANTHER" id="PTHR19432:SF35">
    <property type="entry name" value="SOLUTE CARRIER FAMILY 45 MEMBER 3 ISOFORM X1"/>
    <property type="match status" value="1"/>
</dbReference>
<feature type="transmembrane region" description="Helical" evidence="7">
    <location>
        <begin position="92"/>
        <end position="111"/>
    </location>
</feature>
<feature type="transmembrane region" description="Helical" evidence="7">
    <location>
        <begin position="422"/>
        <end position="442"/>
    </location>
</feature>
<dbReference type="Proteomes" id="UP000285092">
    <property type="component" value="Unassembled WGS sequence"/>
</dbReference>
<evidence type="ECO:0000256" key="7">
    <source>
        <dbReference type="SAM" id="Phobius"/>
    </source>
</evidence>
<keyword evidence="5 7" id="KW-0472">Membrane</keyword>
<dbReference type="Gene3D" id="1.20.1250.20">
    <property type="entry name" value="MFS general substrate transporter like domains"/>
    <property type="match status" value="2"/>
</dbReference>
<feature type="transmembrane region" description="Helical" evidence="7">
    <location>
        <begin position="61"/>
        <end position="86"/>
    </location>
</feature>
<sequence>MGFALSVQISVLSWILATRYGLDIHEIGLVWAAGPMAGIIGQVAIGLISDRLWIWNGRRRFFIIVGGVLAALMILALPAMGLISTALGLESVMGVAIAVALALDLAVNVGFNPTRSIIADVTEGGAERSRGYSWMQTVSGSFSLLAYAIGALLGNIALIYFAVGLVLLFSVVPALLIEEPKPEDASDGPAALRDGVTFLSAMLMLSPLWAIAIYDIYAMVVRLAGTMPAGYGAEIACAAATALLIGHALLSRSDGSTMPEFRKVLAAHSLSWIGIQSLFIYLVSFLQYRMPSLDTDGLGRTAALAFLALNAVAALAPALLLAPLARRFRRTHVHAGALALMAGAFLAAWMFVRAEPLLYALMAVAGIGWGAMVSLPFAIMSERVDGRRMGLFMGLFNLSVVLPQLVASFGVGAFMSRVEDKGALFLIGAATIGLSAVAWLFLRPRQAENEGGIEPRKNGTAPDGDIPAPAI</sequence>
<feature type="transmembrane region" description="Helical" evidence="7">
    <location>
        <begin position="270"/>
        <end position="290"/>
    </location>
</feature>
<keyword evidence="4 7" id="KW-1133">Transmembrane helix</keyword>
<evidence type="ECO:0000256" key="2">
    <source>
        <dbReference type="ARBA" id="ARBA00022448"/>
    </source>
</evidence>
<feature type="transmembrane region" description="Helical" evidence="7">
    <location>
        <begin position="27"/>
        <end position="49"/>
    </location>
</feature>
<reference evidence="8 9" key="1">
    <citation type="submission" date="2018-08" db="EMBL/GenBank/DDBJ databases">
        <title>Altererythrobacter sp.Ery1 and Ery12, the genome sequencing of novel strains in genus Alterythrobacter.</title>
        <authorList>
            <person name="Cheng H."/>
            <person name="Wu Y.-H."/>
            <person name="Fang C."/>
            <person name="Xu X.-W."/>
        </authorList>
    </citation>
    <scope>NUCLEOTIDE SEQUENCE [LARGE SCALE GENOMIC DNA]</scope>
    <source>
        <strain evidence="8 9">Ery1</strain>
    </source>
</reference>
<dbReference type="InterPro" id="IPR011701">
    <property type="entry name" value="MFS"/>
</dbReference>
<feature type="region of interest" description="Disordered" evidence="6">
    <location>
        <begin position="451"/>
        <end position="471"/>
    </location>
</feature>
<keyword evidence="9" id="KW-1185">Reference proteome</keyword>
<dbReference type="PANTHER" id="PTHR19432">
    <property type="entry name" value="SUGAR TRANSPORTER"/>
    <property type="match status" value="1"/>
</dbReference>
<feature type="transmembrane region" description="Helical" evidence="7">
    <location>
        <begin position="302"/>
        <end position="321"/>
    </location>
</feature>
<organism evidence="8 9">
    <name type="scientific">Pelagerythrobacter aerophilus</name>
    <dbReference type="NCBI Taxonomy" id="2306995"/>
    <lineage>
        <taxon>Bacteria</taxon>
        <taxon>Pseudomonadati</taxon>
        <taxon>Pseudomonadota</taxon>
        <taxon>Alphaproteobacteria</taxon>
        <taxon>Sphingomonadales</taxon>
        <taxon>Erythrobacteraceae</taxon>
        <taxon>Pelagerythrobacter</taxon>
    </lineage>
</organism>
<feature type="transmembrane region" description="Helical" evidence="7">
    <location>
        <begin position="132"/>
        <end position="152"/>
    </location>
</feature>
<evidence type="ECO:0000256" key="3">
    <source>
        <dbReference type="ARBA" id="ARBA00022692"/>
    </source>
</evidence>
<name>A0A418NFG6_9SPHN</name>
<keyword evidence="3 7" id="KW-0812">Transmembrane</keyword>
<evidence type="ECO:0000256" key="6">
    <source>
        <dbReference type="SAM" id="MobiDB-lite"/>
    </source>
</evidence>
<feature type="transmembrane region" description="Helical" evidence="7">
    <location>
        <begin position="229"/>
        <end position="250"/>
    </location>
</feature>
<evidence type="ECO:0000256" key="1">
    <source>
        <dbReference type="ARBA" id="ARBA00004141"/>
    </source>
</evidence>
<evidence type="ECO:0000313" key="8">
    <source>
        <dbReference type="EMBL" id="RIV76086.1"/>
    </source>
</evidence>
<feature type="transmembrane region" description="Helical" evidence="7">
    <location>
        <begin position="391"/>
        <end position="416"/>
    </location>
</feature>
<dbReference type="Pfam" id="PF07690">
    <property type="entry name" value="MFS_1"/>
    <property type="match status" value="1"/>
</dbReference>
<evidence type="ECO:0000256" key="5">
    <source>
        <dbReference type="ARBA" id="ARBA00023136"/>
    </source>
</evidence>
<comment type="subcellular location">
    <subcellularLocation>
        <location evidence="1">Membrane</location>
        <topology evidence="1">Multi-pass membrane protein</topology>
    </subcellularLocation>
</comment>
<dbReference type="AlphaFoldDB" id="A0A418NFG6"/>
<dbReference type="GO" id="GO:0016020">
    <property type="term" value="C:membrane"/>
    <property type="evidence" value="ECO:0007669"/>
    <property type="project" value="UniProtKB-SubCell"/>
</dbReference>
<feature type="transmembrane region" description="Helical" evidence="7">
    <location>
        <begin position="358"/>
        <end position="379"/>
    </location>
</feature>
<protein>
    <submittedName>
        <fullName evidence="8">MFS transporter</fullName>
    </submittedName>
</protein>
<dbReference type="SUPFAM" id="SSF103473">
    <property type="entry name" value="MFS general substrate transporter"/>
    <property type="match status" value="1"/>
</dbReference>
<feature type="transmembrane region" description="Helical" evidence="7">
    <location>
        <begin position="198"/>
        <end position="217"/>
    </location>
</feature>